<feature type="region of interest" description="Disordered" evidence="1">
    <location>
        <begin position="149"/>
        <end position="183"/>
    </location>
</feature>
<dbReference type="GO" id="GO:0005524">
    <property type="term" value="F:ATP binding"/>
    <property type="evidence" value="ECO:0007669"/>
    <property type="project" value="InterPro"/>
</dbReference>
<dbReference type="Gene3D" id="3.40.50.300">
    <property type="entry name" value="P-loop containing nucleotide triphosphate hydrolases"/>
    <property type="match status" value="1"/>
</dbReference>
<feature type="non-terminal residue" evidence="3">
    <location>
        <position position="1"/>
    </location>
</feature>
<dbReference type="PANTHER" id="PTHR12873">
    <property type="entry name" value="T7-LIKE MITOCHONDRIAL DNA HELICASE"/>
    <property type="match status" value="1"/>
</dbReference>
<reference evidence="3" key="1">
    <citation type="submission" date="2023-06" db="EMBL/GenBank/DDBJ databases">
        <authorList>
            <person name="Delattre M."/>
        </authorList>
    </citation>
    <scope>NUCLEOTIDE SEQUENCE</scope>
    <source>
        <strain evidence="3">AF72</strain>
    </source>
</reference>
<feature type="domain" description="SF4 helicase" evidence="2">
    <location>
        <begin position="416"/>
        <end position="704"/>
    </location>
</feature>
<evidence type="ECO:0000256" key="1">
    <source>
        <dbReference type="SAM" id="MobiDB-lite"/>
    </source>
</evidence>
<feature type="region of interest" description="Disordered" evidence="1">
    <location>
        <begin position="1"/>
        <end position="32"/>
    </location>
</feature>
<dbReference type="PANTHER" id="PTHR12873:SF0">
    <property type="entry name" value="TWINKLE MTDNA HELICASE"/>
    <property type="match status" value="1"/>
</dbReference>
<dbReference type="InterPro" id="IPR027032">
    <property type="entry name" value="Twinkle-like"/>
</dbReference>
<evidence type="ECO:0000313" key="3">
    <source>
        <dbReference type="EMBL" id="CAJ0583622.1"/>
    </source>
</evidence>
<name>A0AA36GCM0_9BILA</name>
<dbReference type="AlphaFoldDB" id="A0AA36GCM0"/>
<accession>A0AA36GCM0</accession>
<organism evidence="3 4">
    <name type="scientific">Mesorhabditis spiculigera</name>
    <dbReference type="NCBI Taxonomy" id="96644"/>
    <lineage>
        <taxon>Eukaryota</taxon>
        <taxon>Metazoa</taxon>
        <taxon>Ecdysozoa</taxon>
        <taxon>Nematoda</taxon>
        <taxon>Chromadorea</taxon>
        <taxon>Rhabditida</taxon>
        <taxon>Rhabditina</taxon>
        <taxon>Rhabditomorpha</taxon>
        <taxon>Rhabditoidea</taxon>
        <taxon>Rhabditidae</taxon>
        <taxon>Mesorhabditinae</taxon>
        <taxon>Mesorhabditis</taxon>
    </lineage>
</organism>
<dbReference type="GO" id="GO:0005739">
    <property type="term" value="C:mitochondrion"/>
    <property type="evidence" value="ECO:0007669"/>
    <property type="project" value="TreeGrafter"/>
</dbReference>
<dbReference type="Pfam" id="PF13481">
    <property type="entry name" value="AAA_25"/>
    <property type="match status" value="1"/>
</dbReference>
<sequence>MTRRRTDRTAYRSRPASPDEIDYESLNPTRSVPNFNQDLEFINCPAERVLRERALEEQIAKRTTRRRHDSDPPRKNWEYDRDWESDSFDEGYLARRNVRWRDRAKQDALDIDDFLVLPPSDDEQLRYRTKFVESYESNELPIGAYQTGTHFPTSADLISPRNNEESTSKQPVAQSQQNTAPDPAIRQYWTESIDVHEMNAIEQSDMLHLRTMLGIDRIKLETLSRFNVRGHTDSYDQMAIMYPSSRMRPPMGLKLIRRVGDKLEKENIPDEIEGRFAGIFGYHMMTGSDRKVILTTNERDALAVYEATGGMLTFALPLGEKLDMDVIQYLEEFDVIYLWFPQRHTEFAKDFAHVLNPSRCLLIKSPDRPIELLRNDQKKEINHIIREQASRMRETGFRSMLDIRDEVRNELLNSKSRTAGLCQWKRFDALNRYLIGFRPAELTVLTGGTGYGKTTFLCEYALDLLTQGIRTLFCSFEMPEEKILKWMLVQYAGPSHLRSLARSRTYYNGIKIPLHRVEHHPSVEAWLDRFERTKGAMTIMKAEEFRDKTINQIAAAIKNEIVNSGTQHVVIDNLQFLVGLATLHDEKSTSMDRASMQDRFVGLIRRIATDYGVHVTMVVHPRKTEGETSEFDAPLLGASSRVLQEADNVLVIVRRRDEGKKSGGYRKFLRIVKNRYGGRKAEGDILEMLFQPSTYSHTLIDLTLR</sequence>
<feature type="compositionally biased region" description="Polar residues" evidence="1">
    <location>
        <begin position="168"/>
        <end position="180"/>
    </location>
</feature>
<evidence type="ECO:0000313" key="4">
    <source>
        <dbReference type="Proteomes" id="UP001177023"/>
    </source>
</evidence>
<dbReference type="InterPro" id="IPR007694">
    <property type="entry name" value="DNA_helicase_DnaB-like_C"/>
</dbReference>
<dbReference type="GO" id="GO:0043139">
    <property type="term" value="F:5'-3' DNA helicase activity"/>
    <property type="evidence" value="ECO:0007669"/>
    <property type="project" value="InterPro"/>
</dbReference>
<dbReference type="PROSITE" id="PS51199">
    <property type="entry name" value="SF4_HELICASE"/>
    <property type="match status" value="1"/>
</dbReference>
<dbReference type="EMBL" id="CATQJA010002665">
    <property type="protein sequence ID" value="CAJ0583622.1"/>
    <property type="molecule type" value="Genomic_DNA"/>
</dbReference>
<dbReference type="GO" id="GO:0006264">
    <property type="term" value="P:mitochondrial DNA replication"/>
    <property type="evidence" value="ECO:0007669"/>
    <property type="project" value="TreeGrafter"/>
</dbReference>
<dbReference type="SUPFAM" id="SSF56731">
    <property type="entry name" value="DNA primase core"/>
    <property type="match status" value="1"/>
</dbReference>
<dbReference type="GO" id="GO:0003697">
    <property type="term" value="F:single-stranded DNA binding"/>
    <property type="evidence" value="ECO:0007669"/>
    <property type="project" value="InterPro"/>
</dbReference>
<dbReference type="InterPro" id="IPR027417">
    <property type="entry name" value="P-loop_NTPase"/>
</dbReference>
<dbReference type="Proteomes" id="UP001177023">
    <property type="component" value="Unassembled WGS sequence"/>
</dbReference>
<evidence type="ECO:0000259" key="2">
    <source>
        <dbReference type="PROSITE" id="PS51199"/>
    </source>
</evidence>
<dbReference type="SUPFAM" id="SSF52540">
    <property type="entry name" value="P-loop containing nucleoside triphosphate hydrolases"/>
    <property type="match status" value="1"/>
</dbReference>
<comment type="caution">
    <text evidence="3">The sequence shown here is derived from an EMBL/GenBank/DDBJ whole genome shotgun (WGS) entry which is preliminary data.</text>
</comment>
<keyword evidence="4" id="KW-1185">Reference proteome</keyword>
<gene>
    <name evidence="3" type="ORF">MSPICULIGERA_LOCUS21694</name>
</gene>
<protein>
    <recommendedName>
        <fullName evidence="2">SF4 helicase domain-containing protein</fullName>
    </recommendedName>
</protein>
<proteinExistence type="predicted"/>